<evidence type="ECO:0000313" key="5">
    <source>
        <dbReference type="Proteomes" id="UP001556196"/>
    </source>
</evidence>
<dbReference type="PANTHER" id="PTHR23028">
    <property type="entry name" value="ACETYLTRANSFERASE"/>
    <property type="match status" value="1"/>
</dbReference>
<accession>A0ABV3R386</accession>
<dbReference type="Pfam" id="PF19040">
    <property type="entry name" value="SGNH"/>
    <property type="match status" value="1"/>
</dbReference>
<dbReference type="Pfam" id="PF01757">
    <property type="entry name" value="Acyl_transf_3"/>
    <property type="match status" value="1"/>
</dbReference>
<reference evidence="4 5" key="1">
    <citation type="submission" date="2024-06" db="EMBL/GenBank/DDBJ databases">
        <authorList>
            <person name="Tuo L."/>
        </authorList>
    </citation>
    <scope>NUCLEOTIDE SEQUENCE [LARGE SCALE GENOMIC DNA]</scope>
    <source>
        <strain evidence="4 5">ZMM04-5</strain>
    </source>
</reference>
<keyword evidence="5" id="KW-1185">Reference proteome</keyword>
<dbReference type="InterPro" id="IPR043968">
    <property type="entry name" value="SGNH"/>
</dbReference>
<feature type="transmembrane region" description="Helical" evidence="1">
    <location>
        <begin position="135"/>
        <end position="154"/>
    </location>
</feature>
<keyword evidence="1" id="KW-1133">Transmembrane helix</keyword>
<dbReference type="RefSeq" id="WP_367724974.1">
    <property type="nucleotide sequence ID" value="NZ_JBFOCI010000005.1"/>
</dbReference>
<feature type="domain" description="Acyltransferase 3" evidence="2">
    <location>
        <begin position="6"/>
        <end position="321"/>
    </location>
</feature>
<dbReference type="EC" id="2.3.1.-" evidence="4"/>
<name>A0ABV3R386_9HYPH</name>
<feature type="transmembrane region" description="Helical" evidence="1">
    <location>
        <begin position="213"/>
        <end position="232"/>
    </location>
</feature>
<feature type="transmembrane region" description="Helical" evidence="1">
    <location>
        <begin position="238"/>
        <end position="257"/>
    </location>
</feature>
<sequence length="637" mass="69423">MKYRPEVDGLRAVAVLPVLFFHAGFTLFSGGFVGVDVFFVISGYLITNIIVADLSAGRFSVWSFYLRRLRRIAPALLVMCAATIPFAWVWMLPSEFNDYSKSLYTTALSVSNFHFWQKADYFAAQAELMPLLHTWSLGVEEQFYIVFPLLLILFGRFRLPAVALLAISSFLLALVLGPIAPAANFYLLPTRFWELAIGSVVAMSAIQPRGRAMAELCATGGLVLIVLSVLLLDGDGHYPGWYTLPSVLGTAMFLAVGDPRTFAARLLSWSPLVAVGLISYSVYLWHQPLFAFARIRLMGDVSDAIYLSLIALTFAFAYASWRWVEQPCRNRVVVDTRKIVIGIGAACALTIAIGLIGDLTNGLGQTRGATAQAAGISERMRINFGLSADCEGKLPVPDTCTTSGEPEILVWGDSFAMHLVPGIVASNPAAGIAQFTKSACGPFFGIAPIPAGYPRDWPERCLRFTEAVKSYVRSTKSLRFAVLGSPFHAYLDGDTQLLASGERVLGGPELARAHFKDTLDLLRANGLTPVVFMPPPVDGREIGTCLARSVWLGISSERCNLSPEARHKRAKVMELLDGLGVAVIDIAEVLCDERACSARTGDVLVFRDGAHLSYEGSAYLGRQMSFYDRIVAAEAID</sequence>
<feature type="transmembrane region" description="Helical" evidence="1">
    <location>
        <begin position="305"/>
        <end position="324"/>
    </location>
</feature>
<keyword evidence="1" id="KW-0812">Transmembrane</keyword>
<dbReference type="EMBL" id="JBFOCI010000005">
    <property type="protein sequence ID" value="MEW9807794.1"/>
    <property type="molecule type" value="Genomic_DNA"/>
</dbReference>
<dbReference type="SUPFAM" id="SSF52266">
    <property type="entry name" value="SGNH hydrolase"/>
    <property type="match status" value="1"/>
</dbReference>
<comment type="caution">
    <text evidence="4">The sequence shown here is derived from an EMBL/GenBank/DDBJ whole genome shotgun (WGS) entry which is preliminary data.</text>
</comment>
<feature type="transmembrane region" description="Helical" evidence="1">
    <location>
        <begin position="72"/>
        <end position="91"/>
    </location>
</feature>
<keyword evidence="1" id="KW-0472">Membrane</keyword>
<keyword evidence="4" id="KW-0012">Acyltransferase</keyword>
<evidence type="ECO:0000256" key="1">
    <source>
        <dbReference type="SAM" id="Phobius"/>
    </source>
</evidence>
<evidence type="ECO:0000259" key="2">
    <source>
        <dbReference type="Pfam" id="PF01757"/>
    </source>
</evidence>
<evidence type="ECO:0000259" key="3">
    <source>
        <dbReference type="Pfam" id="PF19040"/>
    </source>
</evidence>
<dbReference type="InterPro" id="IPR050879">
    <property type="entry name" value="Acyltransferase_3"/>
</dbReference>
<feature type="transmembrane region" description="Helical" evidence="1">
    <location>
        <begin position="161"/>
        <end position="180"/>
    </location>
</feature>
<feature type="transmembrane region" description="Helical" evidence="1">
    <location>
        <begin position="336"/>
        <end position="357"/>
    </location>
</feature>
<dbReference type="PANTHER" id="PTHR23028:SF53">
    <property type="entry name" value="ACYL_TRANSF_3 DOMAIN-CONTAINING PROTEIN"/>
    <property type="match status" value="1"/>
</dbReference>
<evidence type="ECO:0000313" key="4">
    <source>
        <dbReference type="EMBL" id="MEW9807794.1"/>
    </source>
</evidence>
<organism evidence="4 5">
    <name type="scientific">Mesorhizobium marinum</name>
    <dbReference type="NCBI Taxonomy" id="3228790"/>
    <lineage>
        <taxon>Bacteria</taxon>
        <taxon>Pseudomonadati</taxon>
        <taxon>Pseudomonadota</taxon>
        <taxon>Alphaproteobacteria</taxon>
        <taxon>Hyphomicrobiales</taxon>
        <taxon>Phyllobacteriaceae</taxon>
        <taxon>Mesorhizobium</taxon>
    </lineage>
</organism>
<feature type="transmembrane region" description="Helical" evidence="1">
    <location>
        <begin position="12"/>
        <end position="32"/>
    </location>
</feature>
<dbReference type="GO" id="GO:0016746">
    <property type="term" value="F:acyltransferase activity"/>
    <property type="evidence" value="ECO:0007669"/>
    <property type="project" value="UniProtKB-KW"/>
</dbReference>
<feature type="transmembrane region" description="Helical" evidence="1">
    <location>
        <begin position="266"/>
        <end position="285"/>
    </location>
</feature>
<dbReference type="InterPro" id="IPR002656">
    <property type="entry name" value="Acyl_transf_3_dom"/>
</dbReference>
<gene>
    <name evidence="4" type="ORF">ABUE31_17530</name>
</gene>
<keyword evidence="4" id="KW-0808">Transferase</keyword>
<protein>
    <submittedName>
        <fullName evidence="4">Acyltransferase family protein</fullName>
        <ecNumber evidence="4">2.3.1.-</ecNumber>
    </submittedName>
</protein>
<dbReference type="Proteomes" id="UP001556196">
    <property type="component" value="Unassembled WGS sequence"/>
</dbReference>
<feature type="domain" description="SGNH" evidence="3">
    <location>
        <begin position="397"/>
        <end position="624"/>
    </location>
</feature>
<feature type="transmembrane region" description="Helical" evidence="1">
    <location>
        <begin position="38"/>
        <end position="60"/>
    </location>
</feature>
<proteinExistence type="predicted"/>